<proteinExistence type="predicted"/>
<feature type="domain" description="Haem-binding uptake Tiki superfamily ChaN" evidence="1">
    <location>
        <begin position="17"/>
        <end position="65"/>
    </location>
</feature>
<reference evidence="2" key="1">
    <citation type="submission" date="2023-08" db="EMBL/GenBank/DDBJ databases">
        <authorList>
            <person name="Chen Y."/>
            <person name="Shah S."/>
            <person name="Dougan E. K."/>
            <person name="Thang M."/>
            <person name="Chan C."/>
        </authorList>
    </citation>
    <scope>NUCLEOTIDE SEQUENCE</scope>
</reference>
<dbReference type="Proteomes" id="UP001178507">
    <property type="component" value="Unassembled WGS sequence"/>
</dbReference>
<comment type="caution">
    <text evidence="2">The sequence shown here is derived from an EMBL/GenBank/DDBJ whole genome shotgun (WGS) entry which is preliminary data.</text>
</comment>
<accession>A0AA36HPZ1</accession>
<dbReference type="EMBL" id="CAUJNA010000176">
    <property type="protein sequence ID" value="CAJ1373122.1"/>
    <property type="molecule type" value="Genomic_DNA"/>
</dbReference>
<dbReference type="AlphaFoldDB" id="A0AA36HPZ1"/>
<sequence>MSMPALQSKSDDLRKVRPEMMQAQQLWDHSMAKSLGEQLGAEEVTVLHLCGAFHCAHGLGIPEALP</sequence>
<feature type="non-terminal residue" evidence="2">
    <location>
        <position position="1"/>
    </location>
</feature>
<keyword evidence="3" id="KW-1185">Reference proteome</keyword>
<evidence type="ECO:0000259" key="1">
    <source>
        <dbReference type="Pfam" id="PF04187"/>
    </source>
</evidence>
<evidence type="ECO:0000313" key="2">
    <source>
        <dbReference type="EMBL" id="CAJ1373122.1"/>
    </source>
</evidence>
<protein>
    <recommendedName>
        <fullName evidence="1">Haem-binding uptake Tiki superfamily ChaN domain-containing protein</fullName>
    </recommendedName>
</protein>
<name>A0AA36HPZ1_9DINO</name>
<dbReference type="Pfam" id="PF04187">
    <property type="entry name" value="Cofac_haem_bdg"/>
    <property type="match status" value="1"/>
</dbReference>
<evidence type="ECO:0000313" key="3">
    <source>
        <dbReference type="Proteomes" id="UP001178507"/>
    </source>
</evidence>
<dbReference type="InterPro" id="IPR007314">
    <property type="entry name" value="Cofac_haem-bd_dom"/>
</dbReference>
<gene>
    <name evidence="2" type="ORF">EVOR1521_LOCUS3034</name>
</gene>
<organism evidence="2 3">
    <name type="scientific">Effrenium voratum</name>
    <dbReference type="NCBI Taxonomy" id="2562239"/>
    <lineage>
        <taxon>Eukaryota</taxon>
        <taxon>Sar</taxon>
        <taxon>Alveolata</taxon>
        <taxon>Dinophyceae</taxon>
        <taxon>Suessiales</taxon>
        <taxon>Symbiodiniaceae</taxon>
        <taxon>Effrenium</taxon>
    </lineage>
</organism>
<dbReference type="SUPFAM" id="SSF159501">
    <property type="entry name" value="EreA/ChaN-like"/>
    <property type="match status" value="1"/>
</dbReference>